<evidence type="ECO:0000313" key="3">
    <source>
        <dbReference type="Proteomes" id="UP000290289"/>
    </source>
</evidence>
<dbReference type="AlphaFoldDB" id="A0A498JCF7"/>
<evidence type="ECO:0000256" key="1">
    <source>
        <dbReference type="SAM" id="MobiDB-lite"/>
    </source>
</evidence>
<gene>
    <name evidence="2" type="ORF">DVH24_042590</name>
</gene>
<dbReference type="EMBL" id="RDQH01000334">
    <property type="protein sequence ID" value="RXH92816.1"/>
    <property type="molecule type" value="Genomic_DNA"/>
</dbReference>
<proteinExistence type="predicted"/>
<sequence>MVGTSRGGLNHPEEIHGIDGNGEEWTTQIDWNFTGWFRSP</sequence>
<comment type="caution">
    <text evidence="2">The sequence shown here is derived from an EMBL/GenBank/DDBJ whole genome shotgun (WGS) entry which is preliminary data.</text>
</comment>
<accession>A0A498JCF7</accession>
<organism evidence="2 3">
    <name type="scientific">Malus domestica</name>
    <name type="common">Apple</name>
    <name type="synonym">Pyrus malus</name>
    <dbReference type="NCBI Taxonomy" id="3750"/>
    <lineage>
        <taxon>Eukaryota</taxon>
        <taxon>Viridiplantae</taxon>
        <taxon>Streptophyta</taxon>
        <taxon>Embryophyta</taxon>
        <taxon>Tracheophyta</taxon>
        <taxon>Spermatophyta</taxon>
        <taxon>Magnoliopsida</taxon>
        <taxon>eudicotyledons</taxon>
        <taxon>Gunneridae</taxon>
        <taxon>Pentapetalae</taxon>
        <taxon>rosids</taxon>
        <taxon>fabids</taxon>
        <taxon>Rosales</taxon>
        <taxon>Rosaceae</taxon>
        <taxon>Amygdaloideae</taxon>
        <taxon>Maleae</taxon>
        <taxon>Malus</taxon>
    </lineage>
</organism>
<protein>
    <submittedName>
        <fullName evidence="2">Uncharacterized protein</fullName>
    </submittedName>
</protein>
<evidence type="ECO:0000313" key="2">
    <source>
        <dbReference type="EMBL" id="RXH92816.1"/>
    </source>
</evidence>
<name>A0A498JCF7_MALDO</name>
<feature type="region of interest" description="Disordered" evidence="1">
    <location>
        <begin position="1"/>
        <end position="23"/>
    </location>
</feature>
<dbReference type="Proteomes" id="UP000290289">
    <property type="component" value="Chromosome 8"/>
</dbReference>
<keyword evidence="3" id="KW-1185">Reference proteome</keyword>
<reference evidence="2 3" key="1">
    <citation type="submission" date="2018-10" db="EMBL/GenBank/DDBJ databases">
        <title>A high-quality apple genome assembly.</title>
        <authorList>
            <person name="Hu J."/>
        </authorList>
    </citation>
    <scope>NUCLEOTIDE SEQUENCE [LARGE SCALE GENOMIC DNA]</scope>
    <source>
        <strain evidence="3">cv. HFTH1</strain>
        <tissue evidence="2">Young leaf</tissue>
    </source>
</reference>